<protein>
    <submittedName>
        <fullName evidence="2">Uncharacterized protein</fullName>
    </submittedName>
</protein>
<accession>G3H075</accession>
<organism evidence="2 3">
    <name type="scientific">Cricetulus griseus</name>
    <name type="common">Chinese hamster</name>
    <name type="synonym">Cricetulus barabensis griseus</name>
    <dbReference type="NCBI Taxonomy" id="10029"/>
    <lineage>
        <taxon>Eukaryota</taxon>
        <taxon>Metazoa</taxon>
        <taxon>Chordata</taxon>
        <taxon>Craniata</taxon>
        <taxon>Vertebrata</taxon>
        <taxon>Euteleostomi</taxon>
        <taxon>Mammalia</taxon>
        <taxon>Eutheria</taxon>
        <taxon>Euarchontoglires</taxon>
        <taxon>Glires</taxon>
        <taxon>Rodentia</taxon>
        <taxon>Myomorpha</taxon>
        <taxon>Muroidea</taxon>
        <taxon>Cricetidae</taxon>
        <taxon>Cricetinae</taxon>
        <taxon>Cricetulus</taxon>
    </lineage>
</organism>
<dbReference type="AlphaFoldDB" id="G3H075"/>
<evidence type="ECO:0000313" key="3">
    <source>
        <dbReference type="Proteomes" id="UP000001075"/>
    </source>
</evidence>
<dbReference type="EMBL" id="JH000088">
    <property type="protein sequence ID" value="EGW03449.1"/>
    <property type="molecule type" value="Genomic_DNA"/>
</dbReference>
<dbReference type="InParanoid" id="G3H075"/>
<name>G3H075_CRIGR</name>
<sequence>MEKLLNSLRAHCLSIFTVSRWMDNPQSQRGGGQQEPCAEWSLALPPEGRGLHSTRSHVFYLDPVPSHQWNVGCWERQSHGNWRVLEAEDEGDSGKPSRHCWLCVLLASSPLDEEAQLPWGGSSPTPTSLRETSPPSCLSP</sequence>
<evidence type="ECO:0000256" key="1">
    <source>
        <dbReference type="SAM" id="MobiDB-lite"/>
    </source>
</evidence>
<gene>
    <name evidence="2" type="ORF">I79_003551</name>
</gene>
<evidence type="ECO:0000313" key="2">
    <source>
        <dbReference type="EMBL" id="EGW03449.1"/>
    </source>
</evidence>
<proteinExistence type="predicted"/>
<feature type="compositionally biased region" description="Polar residues" evidence="1">
    <location>
        <begin position="122"/>
        <end position="140"/>
    </location>
</feature>
<dbReference type="GlyGen" id="G3H075">
    <property type="glycosylation" value="1 site"/>
</dbReference>
<reference evidence="3" key="1">
    <citation type="journal article" date="2011" name="Nat. Biotechnol.">
        <title>The genomic sequence of the Chinese hamster ovary (CHO)-K1 cell line.</title>
        <authorList>
            <person name="Xu X."/>
            <person name="Nagarajan H."/>
            <person name="Lewis N.E."/>
            <person name="Pan S."/>
            <person name="Cai Z."/>
            <person name="Liu X."/>
            <person name="Chen W."/>
            <person name="Xie M."/>
            <person name="Wang W."/>
            <person name="Hammond S."/>
            <person name="Andersen M.R."/>
            <person name="Neff N."/>
            <person name="Passarelli B."/>
            <person name="Koh W."/>
            <person name="Fan H.C."/>
            <person name="Wang J."/>
            <person name="Gui Y."/>
            <person name="Lee K.H."/>
            <person name="Betenbaugh M.J."/>
            <person name="Quake S.R."/>
            <person name="Famili I."/>
            <person name="Palsson B.O."/>
            <person name="Wang J."/>
        </authorList>
    </citation>
    <scope>NUCLEOTIDE SEQUENCE [LARGE SCALE GENOMIC DNA]</scope>
    <source>
        <strain evidence="3">CHO K1 cell line</strain>
    </source>
</reference>
<dbReference type="Proteomes" id="UP000001075">
    <property type="component" value="Unassembled WGS sequence"/>
</dbReference>
<feature type="region of interest" description="Disordered" evidence="1">
    <location>
        <begin position="114"/>
        <end position="140"/>
    </location>
</feature>